<dbReference type="InterPro" id="IPR002913">
    <property type="entry name" value="START_lipid-bd_dom"/>
</dbReference>
<dbReference type="InterPro" id="IPR017455">
    <property type="entry name" value="Znf_FYVE-rel"/>
</dbReference>
<dbReference type="AlphaFoldDB" id="A0A1V9ZEE3"/>
<sequence length="892" mass="99490">MAFTLPRGVFQTPPLTSDQRAALVEEGKQNLRDFVVSVMNKQQNALVWDPVGETHGVTLFQASDPKHQHDKNLLQYRALAKINATLDEIAALHTFNTRAMCDQYRRYYAHDIMDMRPLYVLGTPDHPLAQMYIKWSVYQSPMSLIKDRDFIYLEVMTSQDEFVLDCGRRGWAFCQSSIELPSCPPLHQFDIVRGHISGAGCVFLETDKPGYLEVIYHLGLDIKGSVPHFVRQMALKRRGKSITRLDKYIHEMRLSQLTLQPKSSGPSGPLPKHCATCNVSFRFRSSKICQSCGQVVCSKCSRKWAIHMPQNTKADVRVCHGCSLSVRDGSIWERNHGVTASASASSGTRLRGLESASMPEVYRPSMRHDDILGHDLTLSMPRATLRPSDARRPSAASQTSDSSRESMLNHGCDLSYVEVYGPPMSPMRRASAAARSVGQRRRSSVATRASLAKPPMSGPVRYKADDPLDLNGEFDIRYPLPDGYFSAPLLDAAVEAEYIELGDTNLAMFVASATQPMKLATWTPIGQTSGVNLFQQHATAAKARLIPYRAVAKISATIDEVARLHAFETRAKCFEYMRCYASDILDIIPLYSFVNRTPSAPHHQVYIKWAAVQAPLSIIHNRDYVYLEGQNKVTLPSGRAGWAYVQSSIELPCCPPLKQLDLVRGRLEHTGCLFLETDTPGVLDVIYHIASDFRGAIPHFARHLAVRARARKITMVDDYVHQQRLRQTLLEVNALCVGARSGFGDQNSANLVGSRKWSMPQDASAAAPMRVCHACSRNVRTSLPPPSDPGLRSIESMSENYLDDDSWSTEPPATTAVDMSYLQVYETMPRKSRVPRKSSLDLPPRVSLMRSRHMSEDDALSDYSTDPSALYSVDGLVDPMITLRAHISSNNP</sequence>
<evidence type="ECO:0000259" key="7">
    <source>
        <dbReference type="PROSITE" id="PS50848"/>
    </source>
</evidence>
<feature type="region of interest" description="Disordered" evidence="5">
    <location>
        <begin position="830"/>
        <end position="863"/>
    </location>
</feature>
<feature type="region of interest" description="Disordered" evidence="5">
    <location>
        <begin position="434"/>
        <end position="464"/>
    </location>
</feature>
<accession>A0A1V9ZEE3</accession>
<dbReference type="InterPro" id="IPR011011">
    <property type="entry name" value="Znf_FYVE_PHD"/>
</dbReference>
<feature type="region of interest" description="Disordered" evidence="5">
    <location>
        <begin position="382"/>
        <end position="407"/>
    </location>
</feature>
<dbReference type="SUPFAM" id="SSF55961">
    <property type="entry name" value="Bet v1-like"/>
    <property type="match status" value="2"/>
</dbReference>
<organism evidence="8 9">
    <name type="scientific">Achlya hypogyna</name>
    <name type="common">Oomycete</name>
    <name type="synonym">Protoachlya hypogyna</name>
    <dbReference type="NCBI Taxonomy" id="1202772"/>
    <lineage>
        <taxon>Eukaryota</taxon>
        <taxon>Sar</taxon>
        <taxon>Stramenopiles</taxon>
        <taxon>Oomycota</taxon>
        <taxon>Saprolegniomycetes</taxon>
        <taxon>Saprolegniales</taxon>
        <taxon>Achlyaceae</taxon>
        <taxon>Achlya</taxon>
    </lineage>
</organism>
<comment type="caution">
    <text evidence="8">The sequence shown here is derived from an EMBL/GenBank/DDBJ whole genome shotgun (WGS) entry which is preliminary data.</text>
</comment>
<keyword evidence="9" id="KW-1185">Reference proteome</keyword>
<dbReference type="InterPro" id="IPR000306">
    <property type="entry name" value="Znf_FYVE"/>
</dbReference>
<dbReference type="GO" id="GO:0008270">
    <property type="term" value="F:zinc ion binding"/>
    <property type="evidence" value="ECO:0007669"/>
    <property type="project" value="UniProtKB-KW"/>
</dbReference>
<dbReference type="PANTHER" id="PTHR13510:SF44">
    <property type="entry name" value="RABENOSYN-5"/>
    <property type="match status" value="1"/>
</dbReference>
<evidence type="ECO:0000313" key="8">
    <source>
        <dbReference type="EMBL" id="OQR96363.1"/>
    </source>
</evidence>
<dbReference type="PANTHER" id="PTHR13510">
    <property type="entry name" value="FYVE-FINGER-CONTAINING RAB5 EFFECTOR PROTEIN RABENOSYN-5-RELATED"/>
    <property type="match status" value="1"/>
</dbReference>
<feature type="domain" description="START" evidence="7">
    <location>
        <begin position="144"/>
        <end position="233"/>
    </location>
</feature>
<dbReference type="CDD" id="cd00065">
    <property type="entry name" value="FYVE_like_SF"/>
    <property type="match status" value="1"/>
</dbReference>
<keyword evidence="3" id="KW-0862">Zinc</keyword>
<dbReference type="SUPFAM" id="SSF57903">
    <property type="entry name" value="FYVE/PHD zinc finger"/>
    <property type="match status" value="1"/>
</dbReference>
<evidence type="ECO:0000256" key="3">
    <source>
        <dbReference type="ARBA" id="ARBA00022833"/>
    </source>
</evidence>
<evidence type="ECO:0000256" key="4">
    <source>
        <dbReference type="PROSITE-ProRule" id="PRU00091"/>
    </source>
</evidence>
<evidence type="ECO:0000256" key="1">
    <source>
        <dbReference type="ARBA" id="ARBA00022723"/>
    </source>
</evidence>
<dbReference type="Pfam" id="PF01363">
    <property type="entry name" value="FYVE"/>
    <property type="match status" value="1"/>
</dbReference>
<proteinExistence type="predicted"/>
<keyword evidence="2 4" id="KW-0863">Zinc-finger</keyword>
<evidence type="ECO:0000256" key="5">
    <source>
        <dbReference type="SAM" id="MobiDB-lite"/>
    </source>
</evidence>
<dbReference type="InterPro" id="IPR023393">
    <property type="entry name" value="START-like_dom_sf"/>
</dbReference>
<protein>
    <recommendedName>
        <fullName evidence="10">FYVE-type domain-containing protein</fullName>
    </recommendedName>
</protein>
<evidence type="ECO:0000313" key="9">
    <source>
        <dbReference type="Proteomes" id="UP000243579"/>
    </source>
</evidence>
<gene>
    <name evidence="8" type="ORF">ACHHYP_16005</name>
</gene>
<dbReference type="Proteomes" id="UP000243579">
    <property type="component" value="Unassembled WGS sequence"/>
</dbReference>
<dbReference type="PROSITE" id="PS50178">
    <property type="entry name" value="ZF_FYVE"/>
    <property type="match status" value="1"/>
</dbReference>
<feature type="domain" description="FYVE-type" evidence="6">
    <location>
        <begin position="273"/>
        <end position="327"/>
    </location>
</feature>
<evidence type="ECO:0000256" key="2">
    <source>
        <dbReference type="ARBA" id="ARBA00022771"/>
    </source>
</evidence>
<dbReference type="InterPro" id="IPR013083">
    <property type="entry name" value="Znf_RING/FYVE/PHD"/>
</dbReference>
<dbReference type="GO" id="GO:0008289">
    <property type="term" value="F:lipid binding"/>
    <property type="evidence" value="ECO:0007669"/>
    <property type="project" value="InterPro"/>
</dbReference>
<dbReference type="EMBL" id="JNBR01000146">
    <property type="protein sequence ID" value="OQR96363.1"/>
    <property type="molecule type" value="Genomic_DNA"/>
</dbReference>
<dbReference type="Gene3D" id="3.30.530.20">
    <property type="match status" value="2"/>
</dbReference>
<name>A0A1V9ZEE3_ACHHY</name>
<dbReference type="Gene3D" id="3.30.40.10">
    <property type="entry name" value="Zinc/RING finger domain, C3HC4 (zinc finger)"/>
    <property type="match status" value="1"/>
</dbReference>
<dbReference type="OrthoDB" id="77298at2759"/>
<evidence type="ECO:0000259" key="6">
    <source>
        <dbReference type="PROSITE" id="PS50178"/>
    </source>
</evidence>
<dbReference type="SMART" id="SM00064">
    <property type="entry name" value="FYVE"/>
    <property type="match status" value="1"/>
</dbReference>
<keyword evidence="1" id="KW-0479">Metal-binding</keyword>
<dbReference type="InterPro" id="IPR052727">
    <property type="entry name" value="Rab4/Rab5_effector"/>
</dbReference>
<evidence type="ECO:0008006" key="10">
    <source>
        <dbReference type="Google" id="ProtNLM"/>
    </source>
</evidence>
<dbReference type="PROSITE" id="PS50848">
    <property type="entry name" value="START"/>
    <property type="match status" value="1"/>
</dbReference>
<reference evidence="8 9" key="1">
    <citation type="journal article" date="2014" name="Genome Biol. Evol.">
        <title>The secreted proteins of Achlya hypogyna and Thraustotheca clavata identify the ancestral oomycete secretome and reveal gene acquisitions by horizontal gene transfer.</title>
        <authorList>
            <person name="Misner I."/>
            <person name="Blouin N."/>
            <person name="Leonard G."/>
            <person name="Richards T.A."/>
            <person name="Lane C.E."/>
        </authorList>
    </citation>
    <scope>NUCLEOTIDE SEQUENCE [LARGE SCALE GENOMIC DNA]</scope>
    <source>
        <strain evidence="8 9">ATCC 48635</strain>
    </source>
</reference>